<evidence type="ECO:0008006" key="3">
    <source>
        <dbReference type="Google" id="ProtNLM"/>
    </source>
</evidence>
<dbReference type="Proteomes" id="UP001501319">
    <property type="component" value="Unassembled WGS sequence"/>
</dbReference>
<organism evidence="1 2">
    <name type="scientific">Kribbella alba</name>
    <dbReference type="NCBI Taxonomy" id="190197"/>
    <lineage>
        <taxon>Bacteria</taxon>
        <taxon>Bacillati</taxon>
        <taxon>Actinomycetota</taxon>
        <taxon>Actinomycetes</taxon>
        <taxon>Propionibacteriales</taxon>
        <taxon>Kribbellaceae</taxon>
        <taxon>Kribbella</taxon>
    </lineage>
</organism>
<name>A0ABN2FFQ9_9ACTN</name>
<evidence type="ECO:0000313" key="1">
    <source>
        <dbReference type="EMBL" id="GAA1644947.1"/>
    </source>
</evidence>
<dbReference type="RefSeq" id="WP_344113190.1">
    <property type="nucleotide sequence ID" value="NZ_BAAANE010000007.1"/>
</dbReference>
<proteinExistence type="predicted"/>
<accession>A0ABN2FFQ9</accession>
<comment type="caution">
    <text evidence="1">The sequence shown here is derived from an EMBL/GenBank/DDBJ whole genome shotgun (WGS) entry which is preliminary data.</text>
</comment>
<sequence length="320" mass="34387">MRVDGRAVARRRRDLVDSGVTRAQLESGEWTSPHFGYHRSAQVNDPIRQRIVDVVAVGPEDGVVGGWAAAYLQGVAYLDGGWGHPGPGRTGEPVLLVVPPQRVVKRPGIVTLRATLEPGDVVEPQGIRCTSGARTAYDMLRLAGDLTEAVVAGDCLLHAGITGAGAISAYEADHPRRRGVRQLRAALPLLDPGAASPPESRLRLLCREAGLPPLLVNVPVFDLAGDFLGIVDLLEPFAGLGLEYDGAHHRELGRHTADNRREEGLEANGLAIVRVTSLDLEDERATIGRIQGAHRRRLFRDRAAETWTCRPRLAGVGGGL</sequence>
<dbReference type="EMBL" id="BAAANE010000007">
    <property type="protein sequence ID" value="GAA1644947.1"/>
    <property type="molecule type" value="Genomic_DNA"/>
</dbReference>
<keyword evidence="2" id="KW-1185">Reference proteome</keyword>
<protein>
    <recommendedName>
        <fullName evidence="3">Restriction endonuclease</fullName>
    </recommendedName>
</protein>
<evidence type="ECO:0000313" key="2">
    <source>
        <dbReference type="Proteomes" id="UP001501319"/>
    </source>
</evidence>
<reference evidence="1 2" key="1">
    <citation type="journal article" date="2019" name="Int. J. Syst. Evol. Microbiol.">
        <title>The Global Catalogue of Microorganisms (GCM) 10K type strain sequencing project: providing services to taxonomists for standard genome sequencing and annotation.</title>
        <authorList>
            <consortium name="The Broad Institute Genomics Platform"/>
            <consortium name="The Broad Institute Genome Sequencing Center for Infectious Disease"/>
            <person name="Wu L."/>
            <person name="Ma J."/>
        </authorList>
    </citation>
    <scope>NUCLEOTIDE SEQUENCE [LARGE SCALE GENOMIC DNA]</scope>
    <source>
        <strain evidence="1 2">JCM 14306</strain>
    </source>
</reference>
<gene>
    <name evidence="1" type="ORF">GCM10009744_39530</name>
</gene>